<comment type="caution">
    <text evidence="3">The sequence shown here is derived from an EMBL/GenBank/DDBJ whole genome shotgun (WGS) entry which is preliminary data.</text>
</comment>
<dbReference type="STRING" id="1776384.GCA_900086585_01690"/>
<evidence type="ECO:0000259" key="2">
    <source>
        <dbReference type="PROSITE" id="PS50887"/>
    </source>
</evidence>
<dbReference type="RefSeq" id="WP_118336179.1">
    <property type="nucleotide sequence ID" value="NZ_AP025567.1"/>
</dbReference>
<name>A0A415DZ07_9FIRM</name>
<dbReference type="InterPro" id="IPR043128">
    <property type="entry name" value="Rev_trsase/Diguanyl_cyclase"/>
</dbReference>
<keyword evidence="1" id="KW-1133">Transmembrane helix</keyword>
<dbReference type="Gene3D" id="3.30.70.270">
    <property type="match status" value="1"/>
</dbReference>
<dbReference type="PROSITE" id="PS50887">
    <property type="entry name" value="GGDEF"/>
    <property type="match status" value="1"/>
</dbReference>
<dbReference type="InterPro" id="IPR000160">
    <property type="entry name" value="GGDEF_dom"/>
</dbReference>
<dbReference type="GO" id="GO:0005886">
    <property type="term" value="C:plasma membrane"/>
    <property type="evidence" value="ECO:0007669"/>
    <property type="project" value="TreeGrafter"/>
</dbReference>
<dbReference type="OrthoDB" id="9804955at2"/>
<evidence type="ECO:0000313" key="4">
    <source>
        <dbReference type="Proteomes" id="UP000284841"/>
    </source>
</evidence>
<dbReference type="GO" id="GO:1902201">
    <property type="term" value="P:negative regulation of bacterial-type flagellum-dependent cell motility"/>
    <property type="evidence" value="ECO:0007669"/>
    <property type="project" value="TreeGrafter"/>
</dbReference>
<keyword evidence="4" id="KW-1185">Reference proteome</keyword>
<dbReference type="EMBL" id="QRMS01000004">
    <property type="protein sequence ID" value="RHJ86058.1"/>
    <property type="molecule type" value="Genomic_DNA"/>
</dbReference>
<gene>
    <name evidence="3" type="ORF">DW099_14565</name>
</gene>
<feature type="transmembrane region" description="Helical" evidence="1">
    <location>
        <begin position="327"/>
        <end position="346"/>
    </location>
</feature>
<sequence length="551" mass="63731">MQKIIMRISALVTLILLMIIGIMISQGYQLPTESEKIHHEKEWYLQVDQGEKRQVKLPFGYTYGGNVYRLSTILSYDPDQGEAPYAFIDNNHAYFRVYIDGKEIYHYTADDTPAVSKSPGNAYSMISLPQNCKGKELVLEFYPTLKVNVEYWVEDILFADYTSFMRLQFFDWLPQNIITILCLFIGLLMITASLIIIKDKESRRLWYIGLFAVLFSIYSASENRFNLYMTANPYLMYLINFIVFAAFPLPLLMFFRESVNKNYKKFYNVIIGAGLVNLTVQMALHFGRILDLREMLLATHIVDFGGLIIIICTLLKTPYDVLERKRRTLLSIIPIGLGMCLDLLTHYTHFIESASNSFYTQVGILLFLAMGAGSVIKTVLNSYKENFKNRYYKMMAFQDGLTGLYNRAAFMEEQKQIDRNRKKYQNVICICADVNNLKQINDEDGHLIGDQVLCRVAAYLRDFFSPYGKVFRIGGDEFVVLIYDLDISRLVQILCDMEDRVKADNEIKIPPADFAVGYDSLQPGEKMETCTKRADDRMYEHKKAMKEGRLR</sequence>
<keyword evidence="1" id="KW-0812">Transmembrane</keyword>
<dbReference type="Pfam" id="PF00990">
    <property type="entry name" value="GGDEF"/>
    <property type="match status" value="1"/>
</dbReference>
<dbReference type="SMART" id="SM00267">
    <property type="entry name" value="GGDEF"/>
    <property type="match status" value="1"/>
</dbReference>
<evidence type="ECO:0000313" key="3">
    <source>
        <dbReference type="EMBL" id="RHJ86058.1"/>
    </source>
</evidence>
<feature type="transmembrane region" description="Helical" evidence="1">
    <location>
        <begin position="296"/>
        <end position="315"/>
    </location>
</feature>
<organism evidence="3 4">
    <name type="scientific">Emergencia timonensis</name>
    <dbReference type="NCBI Taxonomy" id="1776384"/>
    <lineage>
        <taxon>Bacteria</taxon>
        <taxon>Bacillati</taxon>
        <taxon>Bacillota</taxon>
        <taxon>Clostridia</taxon>
        <taxon>Peptostreptococcales</taxon>
        <taxon>Anaerovoracaceae</taxon>
        <taxon>Emergencia</taxon>
    </lineage>
</organism>
<feature type="transmembrane region" description="Helical" evidence="1">
    <location>
        <begin position="266"/>
        <end position="284"/>
    </location>
</feature>
<accession>A0A415DZ07</accession>
<dbReference type="PANTHER" id="PTHR45138:SF6">
    <property type="entry name" value="DIGUANYLATE CYCLASE DGCN"/>
    <property type="match status" value="1"/>
</dbReference>
<dbReference type="NCBIfam" id="TIGR00254">
    <property type="entry name" value="GGDEF"/>
    <property type="match status" value="1"/>
</dbReference>
<proteinExistence type="predicted"/>
<dbReference type="InterPro" id="IPR050469">
    <property type="entry name" value="Diguanylate_Cyclase"/>
</dbReference>
<feature type="transmembrane region" description="Helical" evidence="1">
    <location>
        <begin position="177"/>
        <end position="197"/>
    </location>
</feature>
<dbReference type="GO" id="GO:0043709">
    <property type="term" value="P:cell adhesion involved in single-species biofilm formation"/>
    <property type="evidence" value="ECO:0007669"/>
    <property type="project" value="TreeGrafter"/>
</dbReference>
<feature type="transmembrane region" description="Helical" evidence="1">
    <location>
        <begin position="204"/>
        <end position="221"/>
    </location>
</feature>
<dbReference type="GO" id="GO:0052621">
    <property type="term" value="F:diguanylate cyclase activity"/>
    <property type="evidence" value="ECO:0007669"/>
    <property type="project" value="TreeGrafter"/>
</dbReference>
<dbReference type="InterPro" id="IPR029787">
    <property type="entry name" value="Nucleotide_cyclase"/>
</dbReference>
<feature type="domain" description="GGDEF" evidence="2">
    <location>
        <begin position="425"/>
        <end position="551"/>
    </location>
</feature>
<dbReference type="SUPFAM" id="SSF55073">
    <property type="entry name" value="Nucleotide cyclase"/>
    <property type="match status" value="1"/>
</dbReference>
<dbReference type="AlphaFoldDB" id="A0A415DZ07"/>
<evidence type="ECO:0000256" key="1">
    <source>
        <dbReference type="SAM" id="Phobius"/>
    </source>
</evidence>
<reference evidence="3 4" key="1">
    <citation type="submission" date="2018-08" db="EMBL/GenBank/DDBJ databases">
        <title>A genome reference for cultivated species of the human gut microbiota.</title>
        <authorList>
            <person name="Zou Y."/>
            <person name="Xue W."/>
            <person name="Luo G."/>
        </authorList>
    </citation>
    <scope>NUCLEOTIDE SEQUENCE [LARGE SCALE GENOMIC DNA]</scope>
    <source>
        <strain evidence="3 4">AM07-24</strain>
    </source>
</reference>
<keyword evidence="1" id="KW-0472">Membrane</keyword>
<dbReference type="Proteomes" id="UP000284841">
    <property type="component" value="Unassembled WGS sequence"/>
</dbReference>
<feature type="transmembrane region" description="Helical" evidence="1">
    <location>
        <begin position="233"/>
        <end position="254"/>
    </location>
</feature>
<dbReference type="PANTHER" id="PTHR45138">
    <property type="entry name" value="REGULATORY COMPONENTS OF SENSORY TRANSDUCTION SYSTEM"/>
    <property type="match status" value="1"/>
</dbReference>
<protein>
    <submittedName>
        <fullName evidence="3">GGDEF domain-containing protein</fullName>
    </submittedName>
</protein>
<dbReference type="CDD" id="cd01949">
    <property type="entry name" value="GGDEF"/>
    <property type="match status" value="1"/>
</dbReference>
<feature type="transmembrane region" description="Helical" evidence="1">
    <location>
        <begin position="358"/>
        <end position="380"/>
    </location>
</feature>